<dbReference type="Proteomes" id="UP000216225">
    <property type="component" value="Unassembled WGS sequence"/>
</dbReference>
<dbReference type="GO" id="GO:0030313">
    <property type="term" value="C:cell envelope"/>
    <property type="evidence" value="ECO:0007669"/>
    <property type="project" value="TreeGrafter"/>
</dbReference>
<evidence type="ECO:0000256" key="1">
    <source>
        <dbReference type="ARBA" id="ARBA00022448"/>
    </source>
</evidence>
<reference evidence="5 6" key="1">
    <citation type="submission" date="2018-09" db="EMBL/GenBank/DDBJ databases">
        <title>Genome comparison of Alicycliphilus sp. BQ1, a polyurethanolytic bacterium, with its closest phylogenetic relatives Alicycliphilus denitrificans BC and K601, unable to attack polyurethane.</title>
        <authorList>
            <person name="Loza-Tavera H."/>
            <person name="Lozano L."/>
            <person name="Cevallos M."/>
            <person name="Maya-Lucas O."/>
            <person name="Garcia-Mena J."/>
            <person name="Hernandez J."/>
        </authorList>
    </citation>
    <scope>NUCLEOTIDE SEQUENCE [LARGE SCALE GENOMIC DNA]</scope>
    <source>
        <strain evidence="5 6">BQ1</strain>
    </source>
</reference>
<feature type="domain" description="Multidrug resistance protein MdtA-like C-terminal permuted SH3" evidence="4">
    <location>
        <begin position="306"/>
        <end position="363"/>
    </location>
</feature>
<evidence type="ECO:0000313" key="5">
    <source>
        <dbReference type="EMBL" id="RKJ94955.1"/>
    </source>
</evidence>
<dbReference type="Pfam" id="PF25967">
    <property type="entry name" value="RND-MFP_C"/>
    <property type="match status" value="1"/>
</dbReference>
<dbReference type="InterPro" id="IPR051909">
    <property type="entry name" value="MFP_Cation_Efflux"/>
</dbReference>
<dbReference type="Gene3D" id="1.10.287.470">
    <property type="entry name" value="Helix hairpin bin"/>
    <property type="match status" value="1"/>
</dbReference>
<dbReference type="EMBL" id="NKDB02000004">
    <property type="protein sequence ID" value="RKJ94955.1"/>
    <property type="molecule type" value="Genomic_DNA"/>
</dbReference>
<keyword evidence="1" id="KW-0813">Transport</keyword>
<keyword evidence="3" id="KW-0732">Signal</keyword>
<dbReference type="AlphaFoldDB" id="A0A3R7FD97"/>
<feature type="signal peptide" evidence="3">
    <location>
        <begin position="1"/>
        <end position="26"/>
    </location>
</feature>
<dbReference type="PANTHER" id="PTHR30097">
    <property type="entry name" value="CATION EFFLUX SYSTEM PROTEIN CUSB"/>
    <property type="match status" value="1"/>
</dbReference>
<dbReference type="GO" id="GO:0015679">
    <property type="term" value="P:plasma membrane copper ion transport"/>
    <property type="evidence" value="ECO:0007669"/>
    <property type="project" value="TreeGrafter"/>
</dbReference>
<feature type="chain" id="PRO_5018687921" evidence="3">
    <location>
        <begin position="27"/>
        <end position="370"/>
    </location>
</feature>
<evidence type="ECO:0000256" key="2">
    <source>
        <dbReference type="SAM" id="MobiDB-lite"/>
    </source>
</evidence>
<evidence type="ECO:0000313" key="6">
    <source>
        <dbReference type="Proteomes" id="UP000216225"/>
    </source>
</evidence>
<proteinExistence type="predicted"/>
<accession>A0A3R7FD97</accession>
<protein>
    <submittedName>
        <fullName evidence="5">HlyD family efflux transporter periplasmic adaptor subunit</fullName>
    </submittedName>
</protein>
<evidence type="ECO:0000256" key="3">
    <source>
        <dbReference type="SAM" id="SignalP"/>
    </source>
</evidence>
<dbReference type="SUPFAM" id="SSF111369">
    <property type="entry name" value="HlyD-like secretion proteins"/>
    <property type="match status" value="1"/>
</dbReference>
<dbReference type="Gene3D" id="2.40.50.100">
    <property type="match status" value="1"/>
</dbReference>
<dbReference type="Gene3D" id="2.40.420.20">
    <property type="match status" value="1"/>
</dbReference>
<dbReference type="RefSeq" id="WP_094437725.1">
    <property type="nucleotide sequence ID" value="NZ_NKDB02000004.1"/>
</dbReference>
<dbReference type="InterPro" id="IPR058627">
    <property type="entry name" value="MdtA-like_C"/>
</dbReference>
<comment type="caution">
    <text evidence="5">The sequence shown here is derived from an EMBL/GenBank/DDBJ whole genome shotgun (WGS) entry which is preliminary data.</text>
</comment>
<name>A0A3R7FD97_9BURK</name>
<evidence type="ECO:0000259" key="4">
    <source>
        <dbReference type="Pfam" id="PF25967"/>
    </source>
</evidence>
<dbReference type="GO" id="GO:0060003">
    <property type="term" value="P:copper ion export"/>
    <property type="evidence" value="ECO:0007669"/>
    <property type="project" value="TreeGrafter"/>
</dbReference>
<gene>
    <name evidence="5" type="ORF">CE154_017640</name>
</gene>
<organism evidence="5 6">
    <name type="scientific">Alicycliphilus denitrificans</name>
    <dbReference type="NCBI Taxonomy" id="179636"/>
    <lineage>
        <taxon>Bacteria</taxon>
        <taxon>Pseudomonadati</taxon>
        <taxon>Pseudomonadota</taxon>
        <taxon>Betaproteobacteria</taxon>
        <taxon>Burkholderiales</taxon>
        <taxon>Comamonadaceae</taxon>
        <taxon>Alicycliphilus</taxon>
    </lineage>
</organism>
<feature type="region of interest" description="Disordered" evidence="2">
    <location>
        <begin position="31"/>
        <end position="51"/>
    </location>
</feature>
<sequence length="370" mass="38615">MNRRPCMRAVACLLATALALPLAAPAHEGHDEAAPAAVGESPRRQPDGSVFVPKSAQRQMNLRTLAVAAGEYPQAFELAGTVAMDPNAGGKVQAALAGRLQAGPQGLPVPGQSVRKGQVLAYVVPTAGAIERSNQLAQQAELRAAQVLAQRRVARLRELADTVARKDIEAAESELHSLTQRLAAVGAGLEQRDALVAPVSGVIASSNAVAGQVVDARELIFEVVDPARLRIEALAYEPAQAQDIASAHLALDGQAVPLRFVGAARSLREQALPLSFAGDAQALGRLALGQPVRLVVQTRSRVAGVRVPMAALQRNPSNQSIVWVKTAAEQFAPRVVGYLPLDGVSVAVTQGLAAGERVATQGAALINQVR</sequence>
<dbReference type="PANTHER" id="PTHR30097:SF4">
    <property type="entry name" value="SLR6042 PROTEIN"/>
    <property type="match status" value="1"/>
</dbReference>
<dbReference type="Gene3D" id="2.40.30.170">
    <property type="match status" value="1"/>
</dbReference>